<name>B5CYK8_PHOPM</name>
<dbReference type="HOGENOM" id="CLU_054510_1_0_10"/>
<dbReference type="GeneID" id="43184829"/>
<evidence type="ECO:0000313" key="1">
    <source>
        <dbReference type="EMBL" id="EDY95539.1"/>
    </source>
</evidence>
<dbReference type="Proteomes" id="UP000003452">
    <property type="component" value="Unassembled WGS sequence"/>
</dbReference>
<sequence length="295" mass="33127">MMKIKLWYIVWCLLFCVGCLQMKAQNVDSVSVVRGDSLFKYKLVVVHDTVYVPIPETKMPVDSSRIIYTKPVGRYDRGITNYRFIPKHKWIGGVTVSVFNFESDNSRLLFSLLKDIDLNLRTLSVKPFVGYAIKDNTVIGLKFGYSRISGGINNLALNIEDLDISLKDIKYTDDSYSFSFFHRSYIGLDHKGLFGLFNETALGYSTGSTRFSRGADDDLKYTDTSINQLKVGINPGIAIFIMPNVGAEVSFGVAGFTYNWEKQKKSTGETGKRTNSGANFKINLFNINIGITVCI</sequence>
<organism evidence="1 2">
    <name type="scientific">Phocaeicola plebeius (strain DSM 17135 / JCM 12973 / CCUG 54634 / M2)</name>
    <name type="common">Bacteroides plebeius</name>
    <dbReference type="NCBI Taxonomy" id="484018"/>
    <lineage>
        <taxon>Bacteria</taxon>
        <taxon>Pseudomonadati</taxon>
        <taxon>Bacteroidota</taxon>
        <taxon>Bacteroidia</taxon>
        <taxon>Bacteroidales</taxon>
        <taxon>Bacteroidaceae</taxon>
        <taxon>Phocaeicola</taxon>
    </lineage>
</organism>
<reference evidence="1 2" key="2">
    <citation type="submission" date="2008-08" db="EMBL/GenBank/DDBJ databases">
        <authorList>
            <person name="Fulton L."/>
            <person name="Clifton S."/>
            <person name="Fulton B."/>
            <person name="Xu J."/>
            <person name="Minx P."/>
            <person name="Pepin K.H."/>
            <person name="Johnson M."/>
            <person name="Thiruvilangam P."/>
            <person name="Bhonagiri V."/>
            <person name="Nash W.E."/>
            <person name="Mardis E.R."/>
            <person name="Wilson R.K."/>
        </authorList>
    </citation>
    <scope>NUCLEOTIDE SEQUENCE [LARGE SCALE GENOMIC DNA]</scope>
    <source>
        <strain evidence="2">DSM 17135 / JCM 12973 / M2</strain>
    </source>
</reference>
<accession>B5CYK8</accession>
<dbReference type="eggNOG" id="COG3170">
    <property type="taxonomic scope" value="Bacteria"/>
</dbReference>
<proteinExistence type="predicted"/>
<gene>
    <name evidence="1" type="ORF">BACPLE_01811</name>
</gene>
<evidence type="ECO:0000313" key="2">
    <source>
        <dbReference type="Proteomes" id="UP000003452"/>
    </source>
</evidence>
<dbReference type="AlphaFoldDB" id="B5CYK8"/>
<reference evidence="1 2" key="1">
    <citation type="submission" date="2008-08" db="EMBL/GenBank/DDBJ databases">
        <title>Draft genome sequence of Bacteroides plebeius (DSM 17135).</title>
        <authorList>
            <person name="Sudarsanam P."/>
            <person name="Ley R."/>
            <person name="Guruge J."/>
            <person name="Turnbaugh P.J."/>
            <person name="Mahowald M."/>
            <person name="Liep D."/>
            <person name="Gordon J."/>
        </authorList>
    </citation>
    <scope>NUCLEOTIDE SEQUENCE [LARGE SCALE GENOMIC DNA]</scope>
    <source>
        <strain evidence="2">DSM 17135 / JCM 12973 / M2</strain>
    </source>
</reference>
<dbReference type="RefSeq" id="WP_007561154.1">
    <property type="nucleotide sequence ID" value="NZ_DS990130.1"/>
</dbReference>
<protein>
    <recommendedName>
        <fullName evidence="3">Outer membrane protein beta-barrel domain-containing protein</fullName>
    </recommendedName>
</protein>
<comment type="caution">
    <text evidence="1">The sequence shown here is derived from an EMBL/GenBank/DDBJ whole genome shotgun (WGS) entry which is preliminary data.</text>
</comment>
<evidence type="ECO:0008006" key="3">
    <source>
        <dbReference type="Google" id="ProtNLM"/>
    </source>
</evidence>
<dbReference type="EMBL" id="ABQC02000019">
    <property type="protein sequence ID" value="EDY95539.1"/>
    <property type="molecule type" value="Genomic_DNA"/>
</dbReference>